<name>A0A2S8GN14_9BACT</name>
<dbReference type="Proteomes" id="UP000237819">
    <property type="component" value="Unassembled WGS sequence"/>
</dbReference>
<reference evidence="2 3" key="1">
    <citation type="submission" date="2018-02" db="EMBL/GenBank/DDBJ databases">
        <title>Comparative genomes isolates from brazilian mangrove.</title>
        <authorList>
            <person name="Araujo J.E."/>
            <person name="Taketani R.G."/>
            <person name="Silva M.C.P."/>
            <person name="Loureco M.V."/>
            <person name="Andreote F.D."/>
        </authorList>
    </citation>
    <scope>NUCLEOTIDE SEQUENCE [LARGE SCALE GENOMIC DNA]</scope>
    <source>
        <strain evidence="2 3">Nap-Phe MGV</strain>
    </source>
</reference>
<dbReference type="Gene3D" id="3.30.500.20">
    <property type="entry name" value="BH3703-like domains"/>
    <property type="match status" value="1"/>
</dbReference>
<dbReference type="AlphaFoldDB" id="A0A2S8GN14"/>
<feature type="region of interest" description="Disordered" evidence="1">
    <location>
        <begin position="49"/>
        <end position="77"/>
    </location>
</feature>
<accession>A0A2S8GN14</accession>
<evidence type="ECO:0000313" key="3">
    <source>
        <dbReference type="Proteomes" id="UP000237819"/>
    </source>
</evidence>
<dbReference type="SUPFAM" id="SSF160424">
    <property type="entry name" value="BH3703-like"/>
    <property type="match status" value="1"/>
</dbReference>
<protein>
    <submittedName>
        <fullName evidence="2">Uncharacterized protein</fullName>
    </submittedName>
</protein>
<dbReference type="EMBL" id="PUHZ01000013">
    <property type="protein sequence ID" value="PQO45822.1"/>
    <property type="molecule type" value="Genomic_DNA"/>
</dbReference>
<evidence type="ECO:0000313" key="2">
    <source>
        <dbReference type="EMBL" id="PQO45822.1"/>
    </source>
</evidence>
<dbReference type="InterPro" id="IPR006728">
    <property type="entry name" value="YezG-like"/>
</dbReference>
<dbReference type="InterPro" id="IPR036170">
    <property type="entry name" value="YezG-like_sf"/>
</dbReference>
<sequence length="284" mass="32108">MHVDGRRNAGHRLAERQRQQVLFSLPDPAQERLQAVLFELRFQQRRKIFRRRQSGERRGRTGQSSGRGKPLATRPPIAHQRCSRKVCSFGKICPTEDSASNLSGDARSCSLAMIAAAIISPGEGALVNLAAWGRLSKATAFFGRSTSTARARNQGLANMIDGIEAIYQRIADGVVEQLPEDWKSARVDAVFYPESSEYVGEYETPSGKCLDFGVTREVGRAFRELRRKFQESGKSLWGQAAFELHSDGKFAMKWGYDNCDENGNTIWDEQAWHRRQEERRLRLT</sequence>
<comment type="caution">
    <text evidence="2">The sequence shown here is derived from an EMBL/GenBank/DDBJ whole genome shotgun (WGS) entry which is preliminary data.</text>
</comment>
<gene>
    <name evidence="2" type="ORF">C5Y93_12910</name>
</gene>
<organism evidence="2 3">
    <name type="scientific">Blastopirellula marina</name>
    <dbReference type="NCBI Taxonomy" id="124"/>
    <lineage>
        <taxon>Bacteria</taxon>
        <taxon>Pseudomonadati</taxon>
        <taxon>Planctomycetota</taxon>
        <taxon>Planctomycetia</taxon>
        <taxon>Pirellulales</taxon>
        <taxon>Pirellulaceae</taxon>
        <taxon>Blastopirellula</taxon>
    </lineage>
</organism>
<proteinExistence type="predicted"/>
<evidence type="ECO:0000256" key="1">
    <source>
        <dbReference type="SAM" id="MobiDB-lite"/>
    </source>
</evidence>
<dbReference type="Pfam" id="PF04634">
    <property type="entry name" value="YezG-like"/>
    <property type="match status" value="1"/>
</dbReference>